<feature type="domain" description="DUF4178" evidence="2">
    <location>
        <begin position="154"/>
        <end position="300"/>
    </location>
</feature>
<dbReference type="InterPro" id="IPR025235">
    <property type="entry name" value="DUF4178"/>
</dbReference>
<organism evidence="3 4">
    <name type="scientific">Flammeovirga agarivorans</name>
    <dbReference type="NCBI Taxonomy" id="2726742"/>
    <lineage>
        <taxon>Bacteria</taxon>
        <taxon>Pseudomonadati</taxon>
        <taxon>Bacteroidota</taxon>
        <taxon>Cytophagia</taxon>
        <taxon>Cytophagales</taxon>
        <taxon>Flammeovirgaceae</taxon>
        <taxon>Flammeovirga</taxon>
    </lineage>
</organism>
<evidence type="ECO:0000259" key="2">
    <source>
        <dbReference type="Pfam" id="PF13785"/>
    </source>
</evidence>
<protein>
    <submittedName>
        <fullName evidence="3">TM2 domain-containing protein</fullName>
    </submittedName>
</protein>
<dbReference type="Proteomes" id="UP000585050">
    <property type="component" value="Unassembled WGS sequence"/>
</dbReference>
<gene>
    <name evidence="3" type="ORF">HGP29_01765</name>
</gene>
<evidence type="ECO:0000256" key="1">
    <source>
        <dbReference type="SAM" id="Phobius"/>
    </source>
</evidence>
<keyword evidence="1" id="KW-1133">Transmembrane helix</keyword>
<dbReference type="RefSeq" id="WP_168880592.1">
    <property type="nucleotide sequence ID" value="NZ_JABAIL010000001.1"/>
</dbReference>
<proteinExistence type="predicted"/>
<sequence>MSNLIIPQDYARYLPYDMAKDLAQLPEQAQYEFMEEMNSSNRSTLLMYIIHIFSPIPFSLGYVGKWLQQFLFWITFGGLGIWWLIMLITIPEEVREFNRGVARETFRMIAHKYKYAQRSARNNNAYSSDLIRQPEALDLPSFDPTFITLDHLKKGFLFDYNGQTWQVLAEDQFDNNKGESYRIFKAHAGIEEAYFEFKHGSSFKKIFFSKKVNIFQIDPELEEKVRAHQVPPNILYFKGHRFYREESDKGYIFDVTDQRDVTEGFRRQNWLYLNEERDVVLTIEEISPRTLSAFYGKYTDEHHFVDILPGAEA</sequence>
<feature type="transmembrane region" description="Helical" evidence="1">
    <location>
        <begin position="45"/>
        <end position="64"/>
    </location>
</feature>
<feature type="transmembrane region" description="Helical" evidence="1">
    <location>
        <begin position="70"/>
        <end position="90"/>
    </location>
</feature>
<accession>A0A7X8SGP5</accession>
<keyword evidence="1" id="KW-0472">Membrane</keyword>
<name>A0A7X8SGP5_9BACT</name>
<dbReference type="Pfam" id="PF13785">
    <property type="entry name" value="DUF4178"/>
    <property type="match status" value="1"/>
</dbReference>
<comment type="caution">
    <text evidence="3">The sequence shown here is derived from an EMBL/GenBank/DDBJ whole genome shotgun (WGS) entry which is preliminary data.</text>
</comment>
<evidence type="ECO:0000313" key="4">
    <source>
        <dbReference type="Proteomes" id="UP000585050"/>
    </source>
</evidence>
<keyword evidence="4" id="KW-1185">Reference proteome</keyword>
<dbReference type="AlphaFoldDB" id="A0A7X8SGP5"/>
<dbReference type="EMBL" id="JABAIL010000001">
    <property type="protein sequence ID" value="NLR89908.1"/>
    <property type="molecule type" value="Genomic_DNA"/>
</dbReference>
<keyword evidence="1" id="KW-0812">Transmembrane</keyword>
<reference evidence="3 4" key="1">
    <citation type="submission" date="2020-04" db="EMBL/GenBank/DDBJ databases">
        <title>Flammeovirga sp. SR4, a novel species isolated from seawater.</title>
        <authorList>
            <person name="Wang X."/>
        </authorList>
    </citation>
    <scope>NUCLEOTIDE SEQUENCE [LARGE SCALE GENOMIC DNA]</scope>
    <source>
        <strain evidence="3 4">SR4</strain>
    </source>
</reference>
<evidence type="ECO:0000313" key="3">
    <source>
        <dbReference type="EMBL" id="NLR89908.1"/>
    </source>
</evidence>